<comment type="similarity">
    <text evidence="1">Belongs to the LytR/CpsA/Psr (LCP) family.</text>
</comment>
<organism evidence="5 6">
    <name type="scientific">Austwickia chelonae NBRC 105200</name>
    <dbReference type="NCBI Taxonomy" id="1184607"/>
    <lineage>
        <taxon>Bacteria</taxon>
        <taxon>Bacillati</taxon>
        <taxon>Actinomycetota</taxon>
        <taxon>Actinomycetes</taxon>
        <taxon>Micrococcales</taxon>
        <taxon>Dermatophilaceae</taxon>
        <taxon>Austwickia</taxon>
    </lineage>
</organism>
<feature type="compositionally biased region" description="Low complexity" evidence="2">
    <location>
        <begin position="427"/>
        <end position="447"/>
    </location>
</feature>
<accession>K6W4M0</accession>
<dbReference type="PANTHER" id="PTHR33392">
    <property type="entry name" value="POLYISOPRENYL-TEICHOIC ACID--PEPTIDOGLYCAN TEICHOIC ACID TRANSFERASE TAGU"/>
    <property type="match status" value="1"/>
</dbReference>
<name>K6W4M0_9MICO</name>
<comment type="caution">
    <text evidence="5">The sequence shown here is derived from an EMBL/GenBank/DDBJ whole genome shotgun (WGS) entry which is preliminary data.</text>
</comment>
<evidence type="ECO:0000256" key="1">
    <source>
        <dbReference type="ARBA" id="ARBA00006068"/>
    </source>
</evidence>
<keyword evidence="6" id="KW-1185">Reference proteome</keyword>
<dbReference type="NCBIfam" id="TIGR00350">
    <property type="entry name" value="lytR_cpsA_psr"/>
    <property type="match status" value="1"/>
</dbReference>
<reference evidence="5 6" key="1">
    <citation type="submission" date="2012-08" db="EMBL/GenBank/DDBJ databases">
        <title>Whole genome shotgun sequence of Austwickia chelonae NBRC 105200.</title>
        <authorList>
            <person name="Yoshida I."/>
            <person name="Hosoyama A."/>
            <person name="Tsuchikane K."/>
            <person name="Katsumata H."/>
            <person name="Ando Y."/>
            <person name="Ohji S."/>
            <person name="Hamada M."/>
            <person name="Tamura T."/>
            <person name="Yamazoe A."/>
            <person name="Yamazaki S."/>
            <person name="Fujita N."/>
        </authorList>
    </citation>
    <scope>NUCLEOTIDE SEQUENCE [LARGE SCALE GENOMIC DNA]</scope>
    <source>
        <strain evidence="5 6">NBRC 105200</strain>
    </source>
</reference>
<feature type="region of interest" description="Disordered" evidence="2">
    <location>
        <begin position="425"/>
        <end position="491"/>
    </location>
</feature>
<sequence length="491" mass="52898">MSDPDRLPPRLRRRRAYALIGMTFVAPGSAQLIAGNRRLGQFGMRLWFTFLALVVTGAILAVVKRSWVLSFATRSWALITLAVILGVLGFLWAVTFIDAARLASTRRLKASTRRGVVFLAVIGMVVTAGPLGWAASTLYTGSTVLDSVFDGGQSKGRSKGRYNILLLGGDSGTGRIGNRPDTIMLASIDGNTGKTVTFGFARDTENINFRPGSTMARLMPKGWNCGDECLLNGLYMWATERKDRFPKDVKDPGALAMKEAVESLSGLDIQYYALIDLQGFQTMVDAIGGLEVDVKKRTPVGGGTSKIHEWIEPGRQHFNGFYALWYARSREGSTNYERMARQKCVLQAATKQVDPQKVLMKFRELAAAGKQVLNTDIPQAELGELADLALRSRSHPMKSINFTPPLIKPWSYDPQVIRSTVAESLGTATPSPTSTSTSASSSPTTSTKGSSAQKPGAGGRTSSTSKKSTASAKTSSPAPTPTDGSEICTVP</sequence>
<gene>
    <name evidence="5" type="ORF">AUCHE_02_01190</name>
</gene>
<dbReference type="AlphaFoldDB" id="K6W4M0"/>
<feature type="transmembrane region" description="Helical" evidence="3">
    <location>
        <begin position="115"/>
        <end position="135"/>
    </location>
</feature>
<dbReference type="eggNOG" id="COG1316">
    <property type="taxonomic scope" value="Bacteria"/>
</dbReference>
<keyword evidence="3" id="KW-0812">Transmembrane</keyword>
<feature type="transmembrane region" description="Helical" evidence="3">
    <location>
        <begin position="16"/>
        <end position="34"/>
    </location>
</feature>
<keyword evidence="3" id="KW-0472">Membrane</keyword>
<evidence type="ECO:0000256" key="3">
    <source>
        <dbReference type="SAM" id="Phobius"/>
    </source>
</evidence>
<dbReference type="Pfam" id="PF03816">
    <property type="entry name" value="LytR_cpsA_psr"/>
    <property type="match status" value="1"/>
</dbReference>
<dbReference type="InterPro" id="IPR050922">
    <property type="entry name" value="LytR/CpsA/Psr_CW_biosynth"/>
</dbReference>
<evidence type="ECO:0000313" key="5">
    <source>
        <dbReference type="EMBL" id="GAB76757.1"/>
    </source>
</evidence>
<dbReference type="STRING" id="100225.SAMN05421595_1890"/>
<feature type="transmembrane region" description="Helical" evidence="3">
    <location>
        <begin position="75"/>
        <end position="94"/>
    </location>
</feature>
<feature type="transmembrane region" description="Helical" evidence="3">
    <location>
        <begin position="46"/>
        <end position="63"/>
    </location>
</feature>
<protein>
    <submittedName>
        <fullName evidence="5">Putative regulatory protein</fullName>
    </submittedName>
</protein>
<dbReference type="EMBL" id="BAGZ01000002">
    <property type="protein sequence ID" value="GAB76757.1"/>
    <property type="molecule type" value="Genomic_DNA"/>
</dbReference>
<evidence type="ECO:0000313" key="6">
    <source>
        <dbReference type="Proteomes" id="UP000008495"/>
    </source>
</evidence>
<dbReference type="Proteomes" id="UP000008495">
    <property type="component" value="Unassembled WGS sequence"/>
</dbReference>
<proteinExistence type="inferred from homology"/>
<evidence type="ECO:0000259" key="4">
    <source>
        <dbReference type="Pfam" id="PF03816"/>
    </source>
</evidence>
<dbReference type="InterPro" id="IPR004474">
    <property type="entry name" value="LytR_CpsA_psr"/>
</dbReference>
<feature type="domain" description="Cell envelope-related transcriptional attenuator" evidence="4">
    <location>
        <begin position="179"/>
        <end position="353"/>
    </location>
</feature>
<dbReference type="Gene3D" id="3.40.630.190">
    <property type="entry name" value="LCP protein"/>
    <property type="match status" value="1"/>
</dbReference>
<evidence type="ECO:0000256" key="2">
    <source>
        <dbReference type="SAM" id="MobiDB-lite"/>
    </source>
</evidence>
<dbReference type="PANTHER" id="PTHR33392:SF6">
    <property type="entry name" value="POLYISOPRENYL-TEICHOIC ACID--PEPTIDOGLYCAN TEICHOIC ACID TRANSFERASE TAGU"/>
    <property type="match status" value="1"/>
</dbReference>
<feature type="compositionally biased region" description="Low complexity" evidence="2">
    <location>
        <begin position="461"/>
        <end position="477"/>
    </location>
</feature>
<keyword evidence="3" id="KW-1133">Transmembrane helix</keyword>